<dbReference type="InterPro" id="IPR017896">
    <property type="entry name" value="4Fe4S_Fe-S-bd"/>
</dbReference>
<keyword evidence="9" id="KW-0411">Iron-sulfur</keyword>
<sequence>MTYITGITKGGSKWTPEFVMAVDNSKCIACGRCYKACSFSCLSLHEDDDDDSAKRYMVLENDDACVGCKACAVACPKKCFTHAPLEA</sequence>
<keyword evidence="4" id="KW-0004">4Fe-4S</keyword>
<dbReference type="PROSITE" id="PS00198">
    <property type="entry name" value="4FE4S_FER_1"/>
    <property type="match status" value="1"/>
</dbReference>
<dbReference type="GO" id="GO:0046872">
    <property type="term" value="F:metal ion binding"/>
    <property type="evidence" value="ECO:0007669"/>
    <property type="project" value="UniProtKB-KW"/>
</dbReference>
<evidence type="ECO:0000256" key="9">
    <source>
        <dbReference type="ARBA" id="ARBA00023014"/>
    </source>
</evidence>
<dbReference type="InterPro" id="IPR017900">
    <property type="entry name" value="4Fe4S_Fe_S_CS"/>
</dbReference>
<evidence type="ECO:0000256" key="3">
    <source>
        <dbReference type="ARBA" id="ARBA00022448"/>
    </source>
</evidence>
<keyword evidence="10" id="KW-0535">Nitrogen fixation</keyword>
<accession>A0A3R6AYS0</accession>
<keyword evidence="6" id="KW-0677">Repeat</keyword>
<proteinExistence type="predicted"/>
<dbReference type="Pfam" id="PF14697">
    <property type="entry name" value="Fer4_21"/>
    <property type="match status" value="1"/>
</dbReference>
<evidence type="ECO:0000256" key="10">
    <source>
        <dbReference type="ARBA" id="ARBA00023231"/>
    </source>
</evidence>
<feature type="domain" description="4Fe-4S ferredoxin-type" evidence="12">
    <location>
        <begin position="18"/>
        <end position="47"/>
    </location>
</feature>
<evidence type="ECO:0000313" key="13">
    <source>
        <dbReference type="EMBL" id="QAR33660.1"/>
    </source>
</evidence>
<name>A0A3R6AYS0_9BACT</name>
<dbReference type="AlphaFoldDB" id="A0A3R6AYS0"/>
<evidence type="ECO:0000313" key="14">
    <source>
        <dbReference type="Proteomes" id="UP000287502"/>
    </source>
</evidence>
<evidence type="ECO:0000256" key="1">
    <source>
        <dbReference type="ARBA" id="ARBA00001966"/>
    </source>
</evidence>
<evidence type="ECO:0000256" key="2">
    <source>
        <dbReference type="ARBA" id="ARBA00003532"/>
    </source>
</evidence>
<dbReference type="PROSITE" id="PS51379">
    <property type="entry name" value="4FE4S_FER_2"/>
    <property type="match status" value="2"/>
</dbReference>
<keyword evidence="5" id="KW-0479">Metal-binding</keyword>
<evidence type="ECO:0000256" key="4">
    <source>
        <dbReference type="ARBA" id="ARBA00022485"/>
    </source>
</evidence>
<evidence type="ECO:0000256" key="5">
    <source>
        <dbReference type="ARBA" id="ARBA00022723"/>
    </source>
</evidence>
<dbReference type="Proteomes" id="UP000287502">
    <property type="component" value="Chromosome"/>
</dbReference>
<dbReference type="InterPro" id="IPR014283">
    <property type="entry name" value="FdIII_4_nif"/>
</dbReference>
<keyword evidence="14" id="KW-1185">Reference proteome</keyword>
<dbReference type="PANTHER" id="PTHR43687">
    <property type="entry name" value="ADENYLYLSULFATE REDUCTASE, BETA SUBUNIT"/>
    <property type="match status" value="1"/>
</dbReference>
<dbReference type="SUPFAM" id="SSF54862">
    <property type="entry name" value="4Fe-4S ferredoxins"/>
    <property type="match status" value="1"/>
</dbReference>
<evidence type="ECO:0000256" key="7">
    <source>
        <dbReference type="ARBA" id="ARBA00022982"/>
    </source>
</evidence>
<evidence type="ECO:0000259" key="12">
    <source>
        <dbReference type="PROSITE" id="PS51379"/>
    </source>
</evidence>
<evidence type="ECO:0000256" key="6">
    <source>
        <dbReference type="ARBA" id="ARBA00022737"/>
    </source>
</evidence>
<dbReference type="EMBL" id="CP035108">
    <property type="protein sequence ID" value="QAR33660.1"/>
    <property type="molecule type" value="Genomic_DNA"/>
</dbReference>
<keyword evidence="3" id="KW-0813">Transport</keyword>
<dbReference type="OrthoDB" id="9807879at2"/>
<dbReference type="KEGG" id="gtl:EP073_09675"/>
<organism evidence="13 14">
    <name type="scientific">Geovibrio thiophilus</name>
    <dbReference type="NCBI Taxonomy" id="139438"/>
    <lineage>
        <taxon>Bacteria</taxon>
        <taxon>Pseudomonadati</taxon>
        <taxon>Deferribacterota</taxon>
        <taxon>Deferribacteres</taxon>
        <taxon>Deferribacterales</taxon>
        <taxon>Geovibrionaceae</taxon>
        <taxon>Geovibrio</taxon>
    </lineage>
</organism>
<dbReference type="Gene3D" id="3.30.70.20">
    <property type="match status" value="1"/>
</dbReference>
<dbReference type="PANTHER" id="PTHR43687:SF1">
    <property type="entry name" value="FERREDOXIN III"/>
    <property type="match status" value="1"/>
</dbReference>
<evidence type="ECO:0000256" key="11">
    <source>
        <dbReference type="ARBA" id="ARBA00030616"/>
    </source>
</evidence>
<dbReference type="InterPro" id="IPR050572">
    <property type="entry name" value="Fe-S_Ferredoxin"/>
</dbReference>
<feature type="domain" description="4Fe-4S ferredoxin-type" evidence="12">
    <location>
        <begin position="55"/>
        <end position="85"/>
    </location>
</feature>
<keyword evidence="7" id="KW-0249">Electron transport</keyword>
<evidence type="ECO:0000256" key="8">
    <source>
        <dbReference type="ARBA" id="ARBA00023004"/>
    </source>
</evidence>
<dbReference type="GO" id="GO:0051539">
    <property type="term" value="F:4 iron, 4 sulfur cluster binding"/>
    <property type="evidence" value="ECO:0007669"/>
    <property type="project" value="UniProtKB-KW"/>
</dbReference>
<protein>
    <recommendedName>
        <fullName evidence="11">Ferredoxin III</fullName>
    </recommendedName>
</protein>
<gene>
    <name evidence="13" type="primary">fdxB</name>
    <name evidence="13" type="ORF">EP073_09675</name>
</gene>
<dbReference type="RefSeq" id="WP_128466946.1">
    <property type="nucleotide sequence ID" value="NZ_CP035108.1"/>
</dbReference>
<comment type="function">
    <text evidence="2">Ferredoxins are iron-sulfur proteins that transfer electrons in a wide variety of metabolic reactions.</text>
</comment>
<comment type="cofactor">
    <cofactor evidence="1">
        <name>[4Fe-4S] cluster</name>
        <dbReference type="ChEBI" id="CHEBI:49883"/>
    </cofactor>
</comment>
<keyword evidence="8" id="KW-0408">Iron</keyword>
<dbReference type="NCBIfam" id="TIGR02936">
    <property type="entry name" value="fdxN_nitrog"/>
    <property type="match status" value="1"/>
</dbReference>
<reference evidence="13 14" key="1">
    <citation type="submission" date="2019-01" db="EMBL/GenBank/DDBJ databases">
        <title>Geovibrio thiophilus DSM 11263, complete genome.</title>
        <authorList>
            <person name="Spring S."/>
            <person name="Bunk B."/>
            <person name="Sproer C."/>
        </authorList>
    </citation>
    <scope>NUCLEOTIDE SEQUENCE [LARGE SCALE GENOMIC DNA]</scope>
    <source>
        <strain evidence="13 14">DSM 11263</strain>
    </source>
</reference>